<dbReference type="AlphaFoldDB" id="V9EQK0"/>
<protein>
    <recommendedName>
        <fullName evidence="4">PiggyBac transposable element-derived protein domain-containing protein</fullName>
    </recommendedName>
</protein>
<reference evidence="2 3" key="1">
    <citation type="submission" date="2013-11" db="EMBL/GenBank/DDBJ databases">
        <title>The Genome Sequence of Phytophthora parasitica P1569.</title>
        <authorList>
            <consortium name="The Broad Institute Genomics Platform"/>
            <person name="Russ C."/>
            <person name="Tyler B."/>
            <person name="Panabieres F."/>
            <person name="Shan W."/>
            <person name="Tripathy S."/>
            <person name="Grunwald N."/>
            <person name="Machado M."/>
            <person name="Johnson C.S."/>
            <person name="Arredondo F."/>
            <person name="Hong C."/>
            <person name="Coffey M."/>
            <person name="Young S.K."/>
            <person name="Zeng Q."/>
            <person name="Gargeya S."/>
            <person name="Fitzgerald M."/>
            <person name="Abouelleil A."/>
            <person name="Alvarado L."/>
            <person name="Chapman S.B."/>
            <person name="Gainer-Dewar J."/>
            <person name="Goldberg J."/>
            <person name="Griggs A."/>
            <person name="Gujja S."/>
            <person name="Hansen M."/>
            <person name="Howarth C."/>
            <person name="Imamovic A."/>
            <person name="Ireland A."/>
            <person name="Larimer J."/>
            <person name="McCowan C."/>
            <person name="Murphy C."/>
            <person name="Pearson M."/>
            <person name="Poon T.W."/>
            <person name="Priest M."/>
            <person name="Roberts A."/>
            <person name="Saif S."/>
            <person name="Shea T."/>
            <person name="Sykes S."/>
            <person name="Wortman J."/>
            <person name="Nusbaum C."/>
            <person name="Birren B."/>
        </authorList>
    </citation>
    <scope>NUCLEOTIDE SEQUENCE [LARGE SCALE GENOMIC DNA]</scope>
    <source>
        <strain evidence="2 3">P1569</strain>
    </source>
</reference>
<keyword evidence="3" id="KW-1185">Reference proteome</keyword>
<evidence type="ECO:0000313" key="3">
    <source>
        <dbReference type="Proteomes" id="UP000018721"/>
    </source>
</evidence>
<proteinExistence type="predicted"/>
<organism evidence="2 3">
    <name type="scientific">Phytophthora nicotianae P1569</name>
    <dbReference type="NCBI Taxonomy" id="1317065"/>
    <lineage>
        <taxon>Eukaryota</taxon>
        <taxon>Sar</taxon>
        <taxon>Stramenopiles</taxon>
        <taxon>Oomycota</taxon>
        <taxon>Peronosporomycetes</taxon>
        <taxon>Peronosporales</taxon>
        <taxon>Peronosporaceae</taxon>
        <taxon>Phytophthora</taxon>
    </lineage>
</organism>
<dbReference type="HOGENOM" id="CLU_122621_0_0_1"/>
<dbReference type="EMBL" id="ANIZ01002292">
    <property type="protein sequence ID" value="ETI41509.1"/>
    <property type="molecule type" value="Genomic_DNA"/>
</dbReference>
<comment type="caution">
    <text evidence="2">The sequence shown here is derived from an EMBL/GenBank/DDBJ whole genome shotgun (WGS) entry which is preliminary data.</text>
</comment>
<dbReference type="Proteomes" id="UP000018721">
    <property type="component" value="Unassembled WGS sequence"/>
</dbReference>
<sequence>MIQNTWKSLHPVHVRADDVDVLQEGEHSDDFECMNSSNSDDGDDDCEEDDVVERREHVEGDDELPDDVLKLVDQTFVASLGGSLSIANIDKDALRLTKWGEPSSLFNISRPSYQGLSSYGAIPTHELREMATTPLGLLFYFMPKQLWVTIATETNRYRAQNIDSEAKKICASQRRSNRVALPEHFCRYEGV</sequence>
<evidence type="ECO:0000313" key="2">
    <source>
        <dbReference type="EMBL" id="ETI41509.1"/>
    </source>
</evidence>
<name>V9EQK0_PHYNI</name>
<gene>
    <name evidence="2" type="ORF">F443_13261</name>
</gene>
<evidence type="ECO:0008006" key="4">
    <source>
        <dbReference type="Google" id="ProtNLM"/>
    </source>
</evidence>
<accession>V9EQK0</accession>
<evidence type="ECO:0000256" key="1">
    <source>
        <dbReference type="SAM" id="MobiDB-lite"/>
    </source>
</evidence>
<feature type="region of interest" description="Disordered" evidence="1">
    <location>
        <begin position="28"/>
        <end position="47"/>
    </location>
</feature>
<dbReference type="eggNOG" id="ENOG502T034">
    <property type="taxonomic scope" value="Eukaryota"/>
</dbReference>